<dbReference type="RefSeq" id="WP_059077104.1">
    <property type="nucleotide sequence ID" value="NZ_CP011940.1"/>
</dbReference>
<evidence type="ECO:0000256" key="1">
    <source>
        <dbReference type="ARBA" id="ARBA00009437"/>
    </source>
</evidence>
<keyword evidence="3" id="KW-0238">DNA-binding</keyword>
<dbReference type="Proteomes" id="UP000591071">
    <property type="component" value="Unassembled WGS sequence"/>
</dbReference>
<dbReference type="SUPFAM" id="SSF46785">
    <property type="entry name" value="Winged helix' DNA-binding domain"/>
    <property type="match status" value="1"/>
</dbReference>
<dbReference type="Gene3D" id="1.10.10.10">
    <property type="entry name" value="Winged helix-like DNA-binding domain superfamily/Winged helix DNA-binding domain"/>
    <property type="match status" value="1"/>
</dbReference>
<dbReference type="AlphaFoldDB" id="A0A848BQL8"/>
<dbReference type="GO" id="GO:0003700">
    <property type="term" value="F:DNA-binding transcription factor activity"/>
    <property type="evidence" value="ECO:0007669"/>
    <property type="project" value="InterPro"/>
</dbReference>
<evidence type="ECO:0000313" key="8">
    <source>
        <dbReference type="Proteomes" id="UP000591071"/>
    </source>
</evidence>
<dbReference type="GO" id="GO:0000976">
    <property type="term" value="F:transcription cis-regulatory region binding"/>
    <property type="evidence" value="ECO:0007669"/>
    <property type="project" value="TreeGrafter"/>
</dbReference>
<keyword evidence="4" id="KW-0804">Transcription</keyword>
<dbReference type="PRINTS" id="PR00039">
    <property type="entry name" value="HTHLYSR"/>
</dbReference>
<dbReference type="Pfam" id="PF03466">
    <property type="entry name" value="LysR_substrate"/>
    <property type="match status" value="1"/>
</dbReference>
<evidence type="ECO:0000313" key="9">
    <source>
        <dbReference type="Proteomes" id="UP001605989"/>
    </source>
</evidence>
<dbReference type="Proteomes" id="UP001605989">
    <property type="component" value="Unassembled WGS sequence"/>
</dbReference>
<dbReference type="SUPFAM" id="SSF53850">
    <property type="entry name" value="Periplasmic binding protein-like II"/>
    <property type="match status" value="1"/>
</dbReference>
<sequence length="291" mass="33555">MLDFRIHTFLCVCRHMNYTKAAAELHITQPAVSQHIRYLENEYHAKLFDYTGKHLILTQAGHILLDAAATIRHDDLILKEKLQELRRSTKIVSFGATHTIGEFMIVDKLAQYLRENQEVLLRLEIADTEQLLQEINDGKIDFAIVEGFFEQKQYETMLFSKEPLIAVCGPEFDVPDEVELTDLLLKRLCVRERGSGSRDLLERTLAEYSLSLEDFPYRAEIGSPQTIKALVHCNAGFSFSYEKSVRDELAAGTLRKIHIRNFTAEHSFTFLWRKGSMYGNTFRGMFEALKD</sequence>
<reference evidence="6 9" key="2">
    <citation type="submission" date="2024-10" db="EMBL/GenBank/DDBJ databases">
        <authorList>
            <person name="Sang B.-I."/>
            <person name="Prabhaharan D."/>
        </authorList>
    </citation>
    <scope>NUCLEOTIDE SEQUENCE [LARGE SCALE GENOMIC DNA]</scope>
    <source>
        <strain evidence="6 9">MH</strain>
    </source>
</reference>
<name>A0A848BQL8_9FIRM</name>
<dbReference type="InterPro" id="IPR036388">
    <property type="entry name" value="WH-like_DNA-bd_sf"/>
</dbReference>
<organism evidence="7 8">
    <name type="scientific">Megasphaera hexanoica</name>
    <dbReference type="NCBI Taxonomy" id="1675036"/>
    <lineage>
        <taxon>Bacteria</taxon>
        <taxon>Bacillati</taxon>
        <taxon>Bacillota</taxon>
        <taxon>Negativicutes</taxon>
        <taxon>Veillonellales</taxon>
        <taxon>Veillonellaceae</taxon>
        <taxon>Megasphaera</taxon>
    </lineage>
</organism>
<dbReference type="InterPro" id="IPR005119">
    <property type="entry name" value="LysR_subst-bd"/>
</dbReference>
<comment type="caution">
    <text evidence="7">The sequence shown here is derived from an EMBL/GenBank/DDBJ whole genome shotgun (WGS) entry which is preliminary data.</text>
</comment>
<evidence type="ECO:0000313" key="7">
    <source>
        <dbReference type="EMBL" id="NME27148.1"/>
    </source>
</evidence>
<dbReference type="Pfam" id="PF00126">
    <property type="entry name" value="HTH_1"/>
    <property type="match status" value="1"/>
</dbReference>
<dbReference type="EMBL" id="JBIEKR010000004">
    <property type="protein sequence ID" value="MFG6272666.1"/>
    <property type="molecule type" value="Genomic_DNA"/>
</dbReference>
<protein>
    <submittedName>
        <fullName evidence="7">LysR family transcriptional regulator</fullName>
    </submittedName>
    <submittedName>
        <fullName evidence="6">LysR substrate-binding domain-containing protein</fullName>
    </submittedName>
</protein>
<gene>
    <name evidence="6" type="ORF">ACGTZG_05625</name>
    <name evidence="7" type="ORF">HF872_00700</name>
</gene>
<evidence type="ECO:0000313" key="6">
    <source>
        <dbReference type="EMBL" id="MFG6272666.1"/>
    </source>
</evidence>
<dbReference type="KEGG" id="mhw:ACT01_03225"/>
<evidence type="ECO:0000259" key="5">
    <source>
        <dbReference type="PROSITE" id="PS50931"/>
    </source>
</evidence>
<dbReference type="Gene3D" id="3.40.190.10">
    <property type="entry name" value="Periplasmic binding protein-like II"/>
    <property type="match status" value="2"/>
</dbReference>
<dbReference type="PROSITE" id="PS50931">
    <property type="entry name" value="HTH_LYSR"/>
    <property type="match status" value="1"/>
</dbReference>
<dbReference type="InterPro" id="IPR036390">
    <property type="entry name" value="WH_DNA-bd_sf"/>
</dbReference>
<reference evidence="7 8" key="1">
    <citation type="submission" date="2020-04" db="EMBL/GenBank/DDBJ databases">
        <authorList>
            <person name="Hitch T.C.A."/>
            <person name="Wylensek D."/>
            <person name="Clavel T."/>
        </authorList>
    </citation>
    <scope>NUCLEOTIDE SEQUENCE [LARGE SCALE GENOMIC DNA]</scope>
    <source>
        <strain evidence="7 8">Oil-RF-744-FAT-WT-6-1</strain>
    </source>
</reference>
<dbReference type="PANTHER" id="PTHR30126">
    <property type="entry name" value="HTH-TYPE TRANSCRIPTIONAL REGULATOR"/>
    <property type="match status" value="1"/>
</dbReference>
<accession>A0A848BQL8</accession>
<evidence type="ECO:0000256" key="4">
    <source>
        <dbReference type="ARBA" id="ARBA00023163"/>
    </source>
</evidence>
<keyword evidence="2" id="KW-0805">Transcription regulation</keyword>
<evidence type="ECO:0000256" key="3">
    <source>
        <dbReference type="ARBA" id="ARBA00023125"/>
    </source>
</evidence>
<comment type="similarity">
    <text evidence="1">Belongs to the LysR transcriptional regulatory family.</text>
</comment>
<keyword evidence="9" id="KW-1185">Reference proteome</keyword>
<evidence type="ECO:0000256" key="2">
    <source>
        <dbReference type="ARBA" id="ARBA00023015"/>
    </source>
</evidence>
<dbReference type="InterPro" id="IPR000847">
    <property type="entry name" value="LysR_HTH_N"/>
</dbReference>
<dbReference type="OrthoDB" id="9785745at2"/>
<dbReference type="EMBL" id="JABAFG010000001">
    <property type="protein sequence ID" value="NME27148.1"/>
    <property type="molecule type" value="Genomic_DNA"/>
</dbReference>
<dbReference type="PANTHER" id="PTHR30126:SF39">
    <property type="entry name" value="HTH-TYPE TRANSCRIPTIONAL REGULATOR CYSL"/>
    <property type="match status" value="1"/>
</dbReference>
<proteinExistence type="inferred from homology"/>
<feature type="domain" description="HTH lysR-type" evidence="5">
    <location>
        <begin position="1"/>
        <end position="58"/>
    </location>
</feature>